<feature type="domain" description="Carboxymuconolactone decarboxylase-like" evidence="1">
    <location>
        <begin position="42"/>
        <end position="113"/>
    </location>
</feature>
<proteinExistence type="predicted"/>
<dbReference type="InterPro" id="IPR003779">
    <property type="entry name" value="CMD-like"/>
</dbReference>
<accession>A0ABW6ZH01</accession>
<reference evidence="2 3" key="1">
    <citation type="submission" date="2024-02" db="EMBL/GenBank/DDBJ databases">
        <title>Expansion and revision of Xanthobacter and proposal of Roseixanthobacter gen. nov.</title>
        <authorList>
            <person name="Soltysiak M.P.M."/>
            <person name="Jalihal A."/>
            <person name="Ory A."/>
            <person name="Chrisophersen C."/>
            <person name="Lee A.D."/>
            <person name="Boulton J."/>
            <person name="Springer M."/>
        </authorList>
    </citation>
    <scope>NUCLEOTIDE SEQUENCE [LARGE SCALE GENOMIC DNA]</scope>
    <source>
        <strain evidence="2 3">CB5</strain>
    </source>
</reference>
<dbReference type="InterPro" id="IPR004675">
    <property type="entry name" value="AhpD_core"/>
</dbReference>
<dbReference type="Proteomes" id="UP001604043">
    <property type="component" value="Unassembled WGS sequence"/>
</dbReference>
<gene>
    <name evidence="2" type="ORF">V5F30_10185</name>
</gene>
<dbReference type="SUPFAM" id="SSF69118">
    <property type="entry name" value="AhpD-like"/>
    <property type="match status" value="1"/>
</dbReference>
<organism evidence="2 3">
    <name type="scientific">Xanthobacter aminoxidans</name>
    <dbReference type="NCBI Taxonomy" id="186280"/>
    <lineage>
        <taxon>Bacteria</taxon>
        <taxon>Pseudomonadati</taxon>
        <taxon>Pseudomonadota</taxon>
        <taxon>Alphaproteobacteria</taxon>
        <taxon>Hyphomicrobiales</taxon>
        <taxon>Xanthobacteraceae</taxon>
        <taxon>Xanthobacter</taxon>
    </lineage>
</organism>
<dbReference type="InterPro" id="IPR029032">
    <property type="entry name" value="AhpD-like"/>
</dbReference>
<name>A0ABW6ZH01_9HYPH</name>
<sequence length="193" mass="21279">MPRVAPLTAADLPPPYAEVFTAFADGYSDFRDQASVLAHVPPALDHLYRMLMELRAREGVPFRYIELAVVTVSKLNACPYCVSHHTPLLEVEGVPEEAVAALPASDHPAFDAADRAVIDYARLVTQRAWGIRDHVFDDLRQHFTEAQIVELTLRAALAGFFNRFNDALQIDDGAAEALLHLHPEPDTAAGEQP</sequence>
<dbReference type="PANTHER" id="PTHR34846:SF5">
    <property type="entry name" value="CARBOXYMUCONOLACTONE DECARBOXYLASE-LIKE DOMAIN-CONTAINING PROTEIN"/>
    <property type="match status" value="1"/>
</dbReference>
<evidence type="ECO:0000259" key="1">
    <source>
        <dbReference type="Pfam" id="PF02627"/>
    </source>
</evidence>
<dbReference type="Pfam" id="PF02627">
    <property type="entry name" value="CMD"/>
    <property type="match status" value="1"/>
</dbReference>
<keyword evidence="3" id="KW-1185">Reference proteome</keyword>
<protein>
    <submittedName>
        <fullName evidence="2">Carboxymuconolactone decarboxylase family protein</fullName>
    </submittedName>
</protein>
<evidence type="ECO:0000313" key="3">
    <source>
        <dbReference type="Proteomes" id="UP001604043"/>
    </source>
</evidence>
<dbReference type="Gene3D" id="1.20.1290.10">
    <property type="entry name" value="AhpD-like"/>
    <property type="match status" value="1"/>
</dbReference>
<evidence type="ECO:0000313" key="2">
    <source>
        <dbReference type="EMBL" id="MFG1252572.1"/>
    </source>
</evidence>
<comment type="caution">
    <text evidence="2">The sequence shown here is derived from an EMBL/GenBank/DDBJ whole genome shotgun (WGS) entry which is preliminary data.</text>
</comment>
<dbReference type="NCBIfam" id="TIGR00778">
    <property type="entry name" value="ahpD_dom"/>
    <property type="match status" value="1"/>
</dbReference>
<dbReference type="EMBL" id="JBAFUR010000002">
    <property type="protein sequence ID" value="MFG1252572.1"/>
    <property type="molecule type" value="Genomic_DNA"/>
</dbReference>
<dbReference type="RefSeq" id="WP_394007957.1">
    <property type="nucleotide sequence ID" value="NZ_JBAFUR010000002.1"/>
</dbReference>
<dbReference type="PANTHER" id="PTHR34846">
    <property type="entry name" value="4-CARBOXYMUCONOLACTONE DECARBOXYLASE FAMILY PROTEIN (AFU_ORTHOLOGUE AFUA_6G11590)"/>
    <property type="match status" value="1"/>
</dbReference>